<feature type="domain" description="DUF6363" evidence="1">
    <location>
        <begin position="17"/>
        <end position="89"/>
    </location>
</feature>
<dbReference type="Pfam" id="PF19890">
    <property type="entry name" value="DUF6363"/>
    <property type="match status" value="1"/>
</dbReference>
<dbReference type="InterPro" id="IPR045943">
    <property type="entry name" value="DUF6363"/>
</dbReference>
<name>A0A645GRW6_9ZZZZ</name>
<evidence type="ECO:0000313" key="2">
    <source>
        <dbReference type="EMBL" id="MPN29608.1"/>
    </source>
</evidence>
<sequence>MQPPKYGGAIRAIYRKHPYVADAMMNRYTVYNRTLEELEQLEREGKAFLVCPDAMPVTNRETGFKKLEASYRTGHAQGARDLPCWKEFLGLT</sequence>
<accession>A0A645GRW6</accession>
<dbReference type="EMBL" id="VSSQ01080381">
    <property type="protein sequence ID" value="MPN29608.1"/>
    <property type="molecule type" value="Genomic_DNA"/>
</dbReference>
<reference evidence="2" key="1">
    <citation type="submission" date="2019-08" db="EMBL/GenBank/DDBJ databases">
        <authorList>
            <person name="Kucharzyk K."/>
            <person name="Murdoch R.W."/>
            <person name="Higgins S."/>
            <person name="Loffler F."/>
        </authorList>
    </citation>
    <scope>NUCLEOTIDE SEQUENCE</scope>
</reference>
<dbReference type="AlphaFoldDB" id="A0A645GRW6"/>
<organism evidence="2">
    <name type="scientific">bioreactor metagenome</name>
    <dbReference type="NCBI Taxonomy" id="1076179"/>
    <lineage>
        <taxon>unclassified sequences</taxon>
        <taxon>metagenomes</taxon>
        <taxon>ecological metagenomes</taxon>
    </lineage>
</organism>
<gene>
    <name evidence="2" type="ORF">SDC9_177061</name>
</gene>
<protein>
    <recommendedName>
        <fullName evidence="1">DUF6363 domain-containing protein</fullName>
    </recommendedName>
</protein>
<proteinExistence type="predicted"/>
<comment type="caution">
    <text evidence="2">The sequence shown here is derived from an EMBL/GenBank/DDBJ whole genome shotgun (WGS) entry which is preliminary data.</text>
</comment>
<evidence type="ECO:0000259" key="1">
    <source>
        <dbReference type="Pfam" id="PF19890"/>
    </source>
</evidence>